<dbReference type="Pfam" id="PF15902">
    <property type="entry name" value="Sortilin-Vps10"/>
    <property type="match status" value="1"/>
</dbReference>
<dbReference type="PANTHER" id="PTHR43739:SF5">
    <property type="entry name" value="EXO-ALPHA-SIALIDASE"/>
    <property type="match status" value="1"/>
</dbReference>
<accession>A0A1I6FY35</accession>
<reference evidence="4 5" key="1">
    <citation type="submission" date="2016-10" db="EMBL/GenBank/DDBJ databases">
        <authorList>
            <person name="de Groot N.N."/>
        </authorList>
    </citation>
    <scope>NUCLEOTIDE SEQUENCE [LARGE SCALE GENOMIC DNA]</scope>
    <source>
        <strain evidence="4 5">DSM 21019</strain>
    </source>
</reference>
<dbReference type="Gene3D" id="2.130.10.10">
    <property type="entry name" value="YVTN repeat-like/Quinoprotein amine dehydrogenase"/>
    <property type="match status" value="5"/>
</dbReference>
<dbReference type="AlphaFoldDB" id="A0A1I6FY35"/>
<dbReference type="SUPFAM" id="SSF110296">
    <property type="entry name" value="Oligoxyloglucan reducing end-specific cellobiohydrolase"/>
    <property type="match status" value="2"/>
</dbReference>
<dbReference type="InterPro" id="IPR031778">
    <property type="entry name" value="Sortilin_N"/>
</dbReference>
<name>A0A1I6FY35_9FLAO</name>
<dbReference type="GO" id="GO:0010411">
    <property type="term" value="P:xyloglucan metabolic process"/>
    <property type="evidence" value="ECO:0007669"/>
    <property type="project" value="TreeGrafter"/>
</dbReference>
<keyword evidence="5" id="KW-1185">Reference proteome</keyword>
<feature type="chain" id="PRO_5011578835" description="Sortilin N-terminal domain-containing protein" evidence="2">
    <location>
        <begin position="28"/>
        <end position="1053"/>
    </location>
</feature>
<evidence type="ECO:0000259" key="3">
    <source>
        <dbReference type="Pfam" id="PF15902"/>
    </source>
</evidence>
<dbReference type="InterPro" id="IPR052025">
    <property type="entry name" value="Xyloglucanase_GH74"/>
</dbReference>
<dbReference type="CDD" id="cd15482">
    <property type="entry name" value="Sialidase_non-viral"/>
    <property type="match status" value="1"/>
</dbReference>
<feature type="signal peptide" evidence="2">
    <location>
        <begin position="1"/>
        <end position="27"/>
    </location>
</feature>
<feature type="domain" description="Sortilin N-terminal" evidence="3">
    <location>
        <begin position="128"/>
        <end position="254"/>
    </location>
</feature>
<dbReference type="InterPro" id="IPR015943">
    <property type="entry name" value="WD40/YVTN_repeat-like_dom_sf"/>
</dbReference>
<dbReference type="EMBL" id="FOYQ01000001">
    <property type="protein sequence ID" value="SFR34848.1"/>
    <property type="molecule type" value="Genomic_DNA"/>
</dbReference>
<sequence length="1053" mass="116274">MFRRLHSGFRHTLLLSLLTLFSLPTLAQELDNYLKPAKFRNIGPFRGGRSTGSTGVVGDPLTYYMGTTGGGLWKTTDAGQYWKNISDGYFKTGSVGTVSVSESHPDIVFVGMGEHAPRGVMTSYGDGVYKSTDAGKTWKHMGLEMTRHISRIIIHPRNPDKIWVAAQGALHGPSRERGIYRSEDGGETWEQVLFVNDLTGCSDLSMDVHNPTTLYAAMWEHQRLPWQVVSGGEGSGLYKSTDGGSTWTLIHNGLPKEKGKMAIAVSPANSQLVYALIESDTYKELGGLFVSRNAGGSWTRVSGDHRLIQRAWYYIEITPDPVDENTIYVMSASTYRSIDGGKSWEEIDTHHGDYHDLWINPDNPKNMVISDDGGAEITFDGGQHWSYQDKMPTAQFYRVAVDSLFPYNLYGGQQDNSSVKIASIGIGSRGIGRQHWSPSAGGESAFLAFDPKDPQKVMGGSYLGTVNVVNVNAGGATNVMIEPRMYLGLPAREMKYLFNWNAPIIKSMHEPNTYYHGAQYLLRTRDEGKSWEVVSPDLTRNIDEKQGNGGAPYTNEAVGAENYGTLAYVAESQHEAGTLYTGSDDGLVHITRNNGASWNDITPKGMPESLVNAIEVSPHDPATVYIAATRYKFNDFEPMLYKSTNYGQSWTRINTGIPMGAYTRVVREDPVRKDLLVAGTELGLYVSFNAGNTWEALKGNLPVVPITDLQLRFSDIIIATQGRSFWIFDDLGLLRQYKGKANSLTLYHPEPMVMPNWGSALNGNGSDGTHPDMGVNPASGLPIYYEIPEGTDPAKLRLEIRDASGKLVRTYKAAYEIVAPKYEGAPPPPRVLPANPGLNRLVWDLRHEPLPGAPEVYIEGSFSGHRAIPGTYSLALISGNNKVEAEATLNFNPMLPTTAAQYEDYANFMEAAEENYREMTVMTNALKEVSGRLDKLTQHLKQNQQEDLATQAEVLAQKMADWDGIMVQRLAKAYDDVENYVNGFTAQYITAINHSDATIPAVNDGTRARIAELNQEWAKHKAAARAIIHEDIPEFNRKLQEAGIGVLYLPGNM</sequence>
<dbReference type="PANTHER" id="PTHR43739">
    <property type="entry name" value="XYLOGLUCANASE (EUROFUNG)"/>
    <property type="match status" value="1"/>
</dbReference>
<dbReference type="STRING" id="400055.SAMN04490243_0896"/>
<protein>
    <recommendedName>
        <fullName evidence="3">Sortilin N-terminal domain-containing protein</fullName>
    </recommendedName>
</protein>
<evidence type="ECO:0000313" key="5">
    <source>
        <dbReference type="Proteomes" id="UP000199534"/>
    </source>
</evidence>
<keyword evidence="2" id="KW-0732">Signal</keyword>
<evidence type="ECO:0000256" key="1">
    <source>
        <dbReference type="ARBA" id="ARBA00022737"/>
    </source>
</evidence>
<dbReference type="RefSeq" id="WP_092980992.1">
    <property type="nucleotide sequence ID" value="NZ_FOYQ01000001.1"/>
</dbReference>
<organism evidence="4 5">
    <name type="scientific">Robiginitalea myxolifaciens</name>
    <dbReference type="NCBI Taxonomy" id="400055"/>
    <lineage>
        <taxon>Bacteria</taxon>
        <taxon>Pseudomonadati</taxon>
        <taxon>Bacteroidota</taxon>
        <taxon>Flavobacteriia</taxon>
        <taxon>Flavobacteriales</taxon>
        <taxon>Flavobacteriaceae</taxon>
        <taxon>Robiginitalea</taxon>
    </lineage>
</organism>
<keyword evidence="1" id="KW-0677">Repeat</keyword>
<evidence type="ECO:0000256" key="2">
    <source>
        <dbReference type="SAM" id="SignalP"/>
    </source>
</evidence>
<proteinExistence type="predicted"/>
<dbReference type="Proteomes" id="UP000199534">
    <property type="component" value="Unassembled WGS sequence"/>
</dbReference>
<evidence type="ECO:0000313" key="4">
    <source>
        <dbReference type="EMBL" id="SFR34848.1"/>
    </source>
</evidence>
<gene>
    <name evidence="4" type="ORF">SAMN04490243_0896</name>
</gene>
<dbReference type="OrthoDB" id="9757809at2"/>